<dbReference type="Proteomes" id="UP001470288">
    <property type="component" value="Unassembled WGS sequence"/>
</dbReference>
<dbReference type="PANTHER" id="PTHR43591:SF24">
    <property type="entry name" value="2-METHOXY-6-POLYPRENYL-1,4-BENZOQUINOL METHYLASE, MITOCHONDRIAL"/>
    <property type="match status" value="1"/>
</dbReference>
<accession>A0ABV1HXC3</accession>
<dbReference type="GO" id="GO:0032259">
    <property type="term" value="P:methylation"/>
    <property type="evidence" value="ECO:0007669"/>
    <property type="project" value="UniProtKB-KW"/>
</dbReference>
<organism evidence="2 3">
    <name type="scientific">Hominiventricola aquisgranensis</name>
    <dbReference type="NCBI Taxonomy" id="3133164"/>
    <lineage>
        <taxon>Bacteria</taxon>
        <taxon>Bacillati</taxon>
        <taxon>Bacillota</taxon>
        <taxon>Clostridia</taxon>
        <taxon>Lachnospirales</taxon>
        <taxon>Lachnospiraceae</taxon>
        <taxon>Hominiventricola</taxon>
    </lineage>
</organism>
<dbReference type="EC" id="2.1.-.-" evidence="2"/>
<feature type="domain" description="Methyltransferase type 11" evidence="1">
    <location>
        <begin position="52"/>
        <end position="146"/>
    </location>
</feature>
<dbReference type="Pfam" id="PF08241">
    <property type="entry name" value="Methyltransf_11"/>
    <property type="match status" value="1"/>
</dbReference>
<dbReference type="CDD" id="cd02440">
    <property type="entry name" value="AdoMet_MTases"/>
    <property type="match status" value="1"/>
</dbReference>
<keyword evidence="2" id="KW-0808">Transferase</keyword>
<dbReference type="InterPro" id="IPR029063">
    <property type="entry name" value="SAM-dependent_MTases_sf"/>
</dbReference>
<keyword evidence="3" id="KW-1185">Reference proteome</keyword>
<sequence length="236" mass="27411">MSHTLEEIRSYWNSRAEGYTQSNREELEGESRIYWEKHITEALRGQDCVRVLDVGCGPGFFSVLLAKMGHEVTAIDYTENMLTEARKNAEHYGVQVHFQQMDAQQLEFEDNSFDLVISRNVLWNLENPEQAYKEWFRVLKPGGILLNCDGNFYYYVTDAEYGDRTRWEHKYMNGVCANPIDRIGESLPMARELRPQWDDRTLCALGASEVTSEVTNEKDLDDGHRLILNFVIRAVK</sequence>
<dbReference type="RefSeq" id="WP_349143598.1">
    <property type="nucleotide sequence ID" value="NZ_JBBMFC010000002.1"/>
</dbReference>
<gene>
    <name evidence="2" type="ORF">WMO62_01775</name>
</gene>
<proteinExistence type="predicted"/>
<name>A0ABV1HXC3_9FIRM</name>
<dbReference type="GO" id="GO:0008168">
    <property type="term" value="F:methyltransferase activity"/>
    <property type="evidence" value="ECO:0007669"/>
    <property type="project" value="UniProtKB-KW"/>
</dbReference>
<dbReference type="EMBL" id="JBBMFC010000002">
    <property type="protein sequence ID" value="MEQ2577568.1"/>
    <property type="molecule type" value="Genomic_DNA"/>
</dbReference>
<protein>
    <submittedName>
        <fullName evidence="2">Class I SAM-dependent methyltransferase</fullName>
        <ecNumber evidence="2">2.1.-.-</ecNumber>
    </submittedName>
</protein>
<keyword evidence="2" id="KW-0489">Methyltransferase</keyword>
<evidence type="ECO:0000313" key="2">
    <source>
        <dbReference type="EMBL" id="MEQ2577568.1"/>
    </source>
</evidence>
<comment type="caution">
    <text evidence="2">The sequence shown here is derived from an EMBL/GenBank/DDBJ whole genome shotgun (WGS) entry which is preliminary data.</text>
</comment>
<evidence type="ECO:0000313" key="3">
    <source>
        <dbReference type="Proteomes" id="UP001470288"/>
    </source>
</evidence>
<evidence type="ECO:0000259" key="1">
    <source>
        <dbReference type="Pfam" id="PF08241"/>
    </source>
</evidence>
<dbReference type="PANTHER" id="PTHR43591">
    <property type="entry name" value="METHYLTRANSFERASE"/>
    <property type="match status" value="1"/>
</dbReference>
<dbReference type="InterPro" id="IPR013216">
    <property type="entry name" value="Methyltransf_11"/>
</dbReference>
<reference evidence="2 3" key="1">
    <citation type="submission" date="2024-03" db="EMBL/GenBank/DDBJ databases">
        <title>Human intestinal bacterial collection.</title>
        <authorList>
            <person name="Pauvert C."/>
            <person name="Hitch T.C.A."/>
            <person name="Clavel T."/>
        </authorList>
    </citation>
    <scope>NUCLEOTIDE SEQUENCE [LARGE SCALE GENOMIC DNA]</scope>
    <source>
        <strain evidence="2 3">CLA-AA-H78B</strain>
    </source>
</reference>
<dbReference type="Gene3D" id="3.40.50.150">
    <property type="entry name" value="Vaccinia Virus protein VP39"/>
    <property type="match status" value="1"/>
</dbReference>
<dbReference type="SUPFAM" id="SSF53335">
    <property type="entry name" value="S-adenosyl-L-methionine-dependent methyltransferases"/>
    <property type="match status" value="1"/>
</dbReference>